<keyword evidence="3" id="KW-0732">Signal</keyword>
<evidence type="ECO:0000313" key="5">
    <source>
        <dbReference type="Proteomes" id="UP001211421"/>
    </source>
</evidence>
<dbReference type="Proteomes" id="UP001211421">
    <property type="component" value="Unassembled WGS sequence"/>
</dbReference>
<evidence type="ECO:0000313" key="4">
    <source>
        <dbReference type="EMBL" id="MDB8741374.1"/>
    </source>
</evidence>
<keyword evidence="2" id="KW-0472">Membrane</keyword>
<evidence type="ECO:0008006" key="6">
    <source>
        <dbReference type="Google" id="ProtNLM"/>
    </source>
</evidence>
<evidence type="ECO:0000256" key="2">
    <source>
        <dbReference type="SAM" id="Phobius"/>
    </source>
</evidence>
<comment type="caution">
    <text evidence="4">The sequence shown here is derived from an EMBL/GenBank/DDBJ whole genome shotgun (WGS) entry which is preliminary data.</text>
</comment>
<evidence type="ECO:0000256" key="3">
    <source>
        <dbReference type="SAM" id="SignalP"/>
    </source>
</evidence>
<evidence type="ECO:0000256" key="1">
    <source>
        <dbReference type="SAM" id="MobiDB-lite"/>
    </source>
</evidence>
<feature type="signal peptide" evidence="3">
    <location>
        <begin position="1"/>
        <end position="30"/>
    </location>
</feature>
<feature type="transmembrane region" description="Helical" evidence="2">
    <location>
        <begin position="554"/>
        <end position="576"/>
    </location>
</feature>
<keyword evidence="2" id="KW-1133">Transmembrane helix</keyword>
<organism evidence="4 5">
    <name type="scientific">Ruminococcus bicirculans</name>
    <name type="common">ex Wegman et al. 2014</name>
    <dbReference type="NCBI Taxonomy" id="1160721"/>
    <lineage>
        <taxon>Bacteria</taxon>
        <taxon>Bacillati</taxon>
        <taxon>Bacillota</taxon>
        <taxon>Clostridia</taxon>
        <taxon>Eubacteriales</taxon>
        <taxon>Oscillospiraceae</taxon>
        <taxon>Ruminococcus</taxon>
    </lineage>
</organism>
<name>A0AAW6E0X8_9FIRM</name>
<accession>A0AAW6E0X8</accession>
<sequence length="577" mass="65613">MKTKLRRFTAVLSAMLCMICSVLSAVPAFADDVSGGGSSSNVIRVKRFSQMIDYAKNNNIDIENSHYIMTYSEDSSEYYWWYYIFFIPDDILVNDTLILTHGRYSSSFTNSFIKARVSDYGNSDIDDLEYRANVDVSSFSLYVDDDEQSHSYPNHIFKSNIKITNNGEDVTPSDPNTVPSPFTVTYSPDLKLNLKRKTSDYETKSIDVTLTLNQDYLDWYIRRYAEMKINVECGKFENESIKTILDSGDIAKTLDLTGCGKSKCIYFISLSDPSKPLRTVTQNSVYTYLSQQRYSIVDRNNGVIDGSTSTAVYANGLYPYFNTDFSYDIKTRMQSDIDSSNCTYAKYQEFVKDLPSFSFSIPLKNINAEKFEVISVLNSILTCETVFPTESGQSVFDDSFKSTYNVDRGPNGVNFNNIDYINVDKWDTDDTGYSDYFSKSDCYTVYSEKFSFDSYPKYVPLKDGKGNDIDMIKTNPFDYSMHPVKPGTYQSVGQDGTLSEERTEEEQKKHDEDVKNAQNFSNVDFGIDGIKSIFDGTSVFYSFLTASIAILPNYFLIILGSFFVCMLAICVVKWVLK</sequence>
<dbReference type="RefSeq" id="WP_195551224.1">
    <property type="nucleotide sequence ID" value="NZ_JADMNX010000002.1"/>
</dbReference>
<gene>
    <name evidence="4" type="ORF">PNV70_04730</name>
</gene>
<feature type="region of interest" description="Disordered" evidence="1">
    <location>
        <begin position="491"/>
        <end position="511"/>
    </location>
</feature>
<feature type="compositionally biased region" description="Basic and acidic residues" evidence="1">
    <location>
        <begin position="499"/>
        <end position="511"/>
    </location>
</feature>
<feature type="chain" id="PRO_5043733945" description="Secreted protein" evidence="3">
    <location>
        <begin position="31"/>
        <end position="577"/>
    </location>
</feature>
<proteinExistence type="predicted"/>
<dbReference type="EMBL" id="JAQMLS010000002">
    <property type="protein sequence ID" value="MDB8741374.1"/>
    <property type="molecule type" value="Genomic_DNA"/>
</dbReference>
<keyword evidence="2" id="KW-0812">Transmembrane</keyword>
<protein>
    <recommendedName>
        <fullName evidence="6">Secreted protein</fullName>
    </recommendedName>
</protein>
<reference evidence="4" key="1">
    <citation type="submission" date="2023-01" db="EMBL/GenBank/DDBJ databases">
        <title>Human gut microbiome strain richness.</title>
        <authorList>
            <person name="Chen-Liaw A."/>
        </authorList>
    </citation>
    <scope>NUCLEOTIDE SEQUENCE</scope>
    <source>
        <strain evidence="4">D59st1_B8_D59t2_181005</strain>
    </source>
</reference>
<dbReference type="AlphaFoldDB" id="A0AAW6E0X8"/>